<keyword evidence="2 4" id="KW-1133">Transmembrane helix</keyword>
<reference evidence="6 7" key="1">
    <citation type="journal article" date="2015" name="Int. J. Syst. Evol. Microbiol.">
        <title>Gemmobacter intermedius sp. nov., isolated from a white stork (Ciconia ciconia).</title>
        <authorList>
            <person name="Kampfer P."/>
            <person name="Jerzak L."/>
            <person name="Wilharm G."/>
            <person name="Golke J."/>
            <person name="Busse H.J."/>
            <person name="Glaeser S.P."/>
        </authorList>
    </citation>
    <scope>NUCLEOTIDE SEQUENCE [LARGE SCALE GENOMIC DNA]</scope>
    <source>
        <strain evidence="6 7">119/4</strain>
    </source>
</reference>
<dbReference type="InterPro" id="IPR007667">
    <property type="entry name" value="Hypoxia_induced_domain"/>
</dbReference>
<comment type="caution">
    <text evidence="6">The sequence shown here is derived from an EMBL/GenBank/DDBJ whole genome shotgun (WGS) entry which is preliminary data.</text>
</comment>
<keyword evidence="7" id="KW-1185">Reference proteome</keyword>
<evidence type="ECO:0000256" key="1">
    <source>
        <dbReference type="ARBA" id="ARBA00022692"/>
    </source>
</evidence>
<dbReference type="EMBL" id="SBLC01000014">
    <property type="protein sequence ID" value="RWY40648.1"/>
    <property type="molecule type" value="Genomic_DNA"/>
</dbReference>
<evidence type="ECO:0000313" key="6">
    <source>
        <dbReference type="EMBL" id="RWY40648.1"/>
    </source>
</evidence>
<evidence type="ECO:0000256" key="4">
    <source>
        <dbReference type="SAM" id="Phobius"/>
    </source>
</evidence>
<keyword evidence="1 4" id="KW-0812">Transmembrane</keyword>
<evidence type="ECO:0000259" key="5">
    <source>
        <dbReference type="PROSITE" id="PS51503"/>
    </source>
</evidence>
<name>A0A444MAZ9_9RHOB</name>
<evidence type="ECO:0000313" key="7">
    <source>
        <dbReference type="Proteomes" id="UP000287168"/>
    </source>
</evidence>
<organism evidence="6 7">
    <name type="scientific">Falsigemmobacter intermedius</name>
    <dbReference type="NCBI Taxonomy" id="1553448"/>
    <lineage>
        <taxon>Bacteria</taxon>
        <taxon>Pseudomonadati</taxon>
        <taxon>Pseudomonadota</taxon>
        <taxon>Alphaproteobacteria</taxon>
        <taxon>Rhodobacterales</taxon>
        <taxon>Paracoccaceae</taxon>
        <taxon>Falsigemmobacter</taxon>
    </lineage>
</organism>
<evidence type="ECO:0000256" key="2">
    <source>
        <dbReference type="ARBA" id="ARBA00022989"/>
    </source>
</evidence>
<dbReference type="Proteomes" id="UP000287168">
    <property type="component" value="Unassembled WGS sequence"/>
</dbReference>
<dbReference type="Pfam" id="PF04588">
    <property type="entry name" value="HIG_1_N"/>
    <property type="match status" value="1"/>
</dbReference>
<dbReference type="NCBIfam" id="NF033233">
    <property type="entry name" value="twin_helix"/>
    <property type="match status" value="1"/>
</dbReference>
<evidence type="ECO:0000256" key="3">
    <source>
        <dbReference type="ARBA" id="ARBA00023136"/>
    </source>
</evidence>
<feature type="transmembrane region" description="Helical" evidence="4">
    <location>
        <begin position="6"/>
        <end position="26"/>
    </location>
</feature>
<gene>
    <name evidence="6" type="ORF">EP867_11080</name>
</gene>
<dbReference type="PROSITE" id="PS51503">
    <property type="entry name" value="HIG1"/>
    <property type="match status" value="1"/>
</dbReference>
<protein>
    <submittedName>
        <fullName evidence="6">Twin transmembrane helix small protein</fullName>
    </submittedName>
</protein>
<accession>A0A444MAZ9</accession>
<feature type="domain" description="HIG1" evidence="5">
    <location>
        <begin position="1"/>
        <end position="69"/>
    </location>
</feature>
<dbReference type="AlphaFoldDB" id="A0A444MAZ9"/>
<proteinExistence type="predicted"/>
<keyword evidence="3 4" id="KW-0472">Membrane</keyword>
<feature type="transmembrane region" description="Helical" evidence="4">
    <location>
        <begin position="47"/>
        <end position="65"/>
    </location>
</feature>
<sequence length="69" mass="7673">MTDDPLFYIAVAATVVVAAILIFGVVTFARGGEFNRRNGNRIMRWRIGAQFVAVLLIILFAWSRMQGGN</sequence>